<dbReference type="PANTHER" id="PTHR36435">
    <property type="entry name" value="SLR1288 PROTEIN"/>
    <property type="match status" value="1"/>
</dbReference>
<evidence type="ECO:0000313" key="3">
    <source>
        <dbReference type="EMBL" id="HJA84802.1"/>
    </source>
</evidence>
<feature type="transmembrane region" description="Helical" evidence="1">
    <location>
        <begin position="124"/>
        <end position="140"/>
    </location>
</feature>
<keyword evidence="1" id="KW-0472">Membrane</keyword>
<feature type="domain" description="CAAX prenyl protease 2/Lysostaphin resistance protein A-like" evidence="2">
    <location>
        <begin position="122"/>
        <end position="207"/>
    </location>
</feature>
<name>A0A9D2HW14_9BACE</name>
<dbReference type="InterPro" id="IPR052710">
    <property type="entry name" value="CAAX_protease"/>
</dbReference>
<dbReference type="Proteomes" id="UP000823862">
    <property type="component" value="Unassembled WGS sequence"/>
</dbReference>
<dbReference type="GO" id="GO:0008237">
    <property type="term" value="F:metallopeptidase activity"/>
    <property type="evidence" value="ECO:0007669"/>
    <property type="project" value="UniProtKB-KW"/>
</dbReference>
<dbReference type="Pfam" id="PF02517">
    <property type="entry name" value="Rce1-like"/>
    <property type="match status" value="1"/>
</dbReference>
<evidence type="ECO:0000256" key="1">
    <source>
        <dbReference type="SAM" id="Phobius"/>
    </source>
</evidence>
<dbReference type="AlphaFoldDB" id="A0A9D2HW14"/>
<reference evidence="3" key="2">
    <citation type="submission" date="2021-04" db="EMBL/GenBank/DDBJ databases">
        <authorList>
            <person name="Gilroy R."/>
        </authorList>
    </citation>
    <scope>NUCLEOTIDE SEQUENCE</scope>
    <source>
        <strain evidence="3">ChiHjej12B11-9795</strain>
    </source>
</reference>
<dbReference type="EMBL" id="DWZI01000004">
    <property type="protein sequence ID" value="HJA84802.1"/>
    <property type="molecule type" value="Genomic_DNA"/>
</dbReference>
<dbReference type="GO" id="GO:0004175">
    <property type="term" value="F:endopeptidase activity"/>
    <property type="evidence" value="ECO:0007669"/>
    <property type="project" value="UniProtKB-ARBA"/>
</dbReference>
<comment type="caution">
    <text evidence="3">The sequence shown here is derived from an EMBL/GenBank/DDBJ whole genome shotgun (WGS) entry which is preliminary data.</text>
</comment>
<feature type="transmembrane region" description="Helical" evidence="1">
    <location>
        <begin position="83"/>
        <end position="104"/>
    </location>
</feature>
<feature type="transmembrane region" description="Helical" evidence="1">
    <location>
        <begin position="46"/>
        <end position="63"/>
    </location>
</feature>
<protein>
    <submittedName>
        <fullName evidence="3">CPBP family intramembrane metalloprotease</fullName>
    </submittedName>
</protein>
<feature type="transmembrane region" description="Helical" evidence="1">
    <location>
        <begin position="229"/>
        <end position="249"/>
    </location>
</feature>
<sequence>MKKTAELFFVFILLQILGGAASVPLVLMWQFVTTGTVDADAATASTLVPSSLLTMFFTVWYLWKKGYLENDGQVYSPVSAGYLGWTVLAGVSAIALMDGLMSLLDFLPDWLENTFQQLQGNWGGIVYIAVLGPVLEELMFRGAITRELLNRFRPTTAILISGLLFGLIHFNPAQSVAGLLMGILLAWLYYRTRSVVPGIVVHVLNNSLSVWFTLNWPDVDHFAELTGQPAYTALLAGAAVLLVLALWQLTRHPRIADYRETASLCQTETDNPHNGQQS</sequence>
<proteinExistence type="predicted"/>
<organism evidence="3 4">
    <name type="scientific">Candidatus Bacteroides avicola</name>
    <dbReference type="NCBI Taxonomy" id="2838468"/>
    <lineage>
        <taxon>Bacteria</taxon>
        <taxon>Pseudomonadati</taxon>
        <taxon>Bacteroidota</taxon>
        <taxon>Bacteroidia</taxon>
        <taxon>Bacteroidales</taxon>
        <taxon>Bacteroidaceae</taxon>
        <taxon>Bacteroides</taxon>
    </lineage>
</organism>
<evidence type="ECO:0000313" key="4">
    <source>
        <dbReference type="Proteomes" id="UP000823862"/>
    </source>
</evidence>
<keyword evidence="1" id="KW-0812">Transmembrane</keyword>
<feature type="transmembrane region" description="Helical" evidence="1">
    <location>
        <begin position="176"/>
        <end position="192"/>
    </location>
</feature>
<feature type="transmembrane region" description="Helical" evidence="1">
    <location>
        <begin position="152"/>
        <end position="170"/>
    </location>
</feature>
<evidence type="ECO:0000259" key="2">
    <source>
        <dbReference type="Pfam" id="PF02517"/>
    </source>
</evidence>
<keyword evidence="3" id="KW-0482">Metalloprotease</keyword>
<reference evidence="3" key="1">
    <citation type="journal article" date="2021" name="PeerJ">
        <title>Extensive microbial diversity within the chicken gut microbiome revealed by metagenomics and culture.</title>
        <authorList>
            <person name="Gilroy R."/>
            <person name="Ravi A."/>
            <person name="Getino M."/>
            <person name="Pursley I."/>
            <person name="Horton D.L."/>
            <person name="Alikhan N.F."/>
            <person name="Baker D."/>
            <person name="Gharbi K."/>
            <person name="Hall N."/>
            <person name="Watson M."/>
            <person name="Adriaenssens E.M."/>
            <person name="Foster-Nyarko E."/>
            <person name="Jarju S."/>
            <person name="Secka A."/>
            <person name="Antonio M."/>
            <person name="Oren A."/>
            <person name="Chaudhuri R.R."/>
            <person name="La Ragione R."/>
            <person name="Hildebrand F."/>
            <person name="Pallen M.J."/>
        </authorList>
    </citation>
    <scope>NUCLEOTIDE SEQUENCE</scope>
    <source>
        <strain evidence="3">ChiHjej12B11-9795</strain>
    </source>
</reference>
<keyword evidence="3" id="KW-0378">Hydrolase</keyword>
<gene>
    <name evidence="3" type="ORF">H9950_01140</name>
</gene>
<keyword evidence="1" id="KW-1133">Transmembrane helix</keyword>
<dbReference type="GO" id="GO:0080120">
    <property type="term" value="P:CAAX-box protein maturation"/>
    <property type="evidence" value="ECO:0007669"/>
    <property type="project" value="UniProtKB-ARBA"/>
</dbReference>
<keyword evidence="3" id="KW-0645">Protease</keyword>
<feature type="transmembrane region" description="Helical" evidence="1">
    <location>
        <begin position="199"/>
        <end position="217"/>
    </location>
</feature>
<accession>A0A9D2HW14</accession>
<dbReference type="InterPro" id="IPR003675">
    <property type="entry name" value="Rce1/LyrA-like_dom"/>
</dbReference>
<dbReference type="PANTHER" id="PTHR36435:SF1">
    <property type="entry name" value="CAAX AMINO TERMINAL PROTEASE FAMILY PROTEIN"/>
    <property type="match status" value="1"/>
</dbReference>